<dbReference type="OrthoDB" id="168508at2759"/>
<protein>
    <submittedName>
        <fullName evidence="2">Uncharacterized protein</fullName>
    </submittedName>
</protein>
<dbReference type="EMBL" id="JAENGZ010000137">
    <property type="protein sequence ID" value="KAG6967710.1"/>
    <property type="molecule type" value="Genomic_DNA"/>
</dbReference>
<sequence length="126" mass="14079">MSSDKDEVKLKRPLVAVSPVKLAGSAPRPLQPKQTPTRAPKNPSVVQPLLSIDAESALQHLVKRYKKLNDAKRWTPMRIGSSAEEENRNFCSARPQGKWKIKSSQKKWLKQHSDGNNSDDGPPTSR</sequence>
<accession>A0A8T1UU88</accession>
<name>A0A8T1UU88_9STRA</name>
<feature type="compositionally biased region" description="Basic residues" evidence="1">
    <location>
        <begin position="97"/>
        <end position="110"/>
    </location>
</feature>
<evidence type="ECO:0000256" key="1">
    <source>
        <dbReference type="SAM" id="MobiDB-lite"/>
    </source>
</evidence>
<feature type="region of interest" description="Disordered" evidence="1">
    <location>
        <begin position="19"/>
        <end position="46"/>
    </location>
</feature>
<evidence type="ECO:0000313" key="3">
    <source>
        <dbReference type="Proteomes" id="UP000688947"/>
    </source>
</evidence>
<comment type="caution">
    <text evidence="2">The sequence shown here is derived from an EMBL/GenBank/DDBJ whole genome shotgun (WGS) entry which is preliminary data.</text>
</comment>
<reference evidence="2" key="1">
    <citation type="submission" date="2021-01" db="EMBL/GenBank/DDBJ databases">
        <title>Phytophthora aleatoria, a newly-described species from Pinus radiata is distinct from Phytophthora cactorum isolates based on comparative genomics.</title>
        <authorList>
            <person name="Mcdougal R."/>
            <person name="Panda P."/>
            <person name="Williams N."/>
            <person name="Studholme D.J."/>
        </authorList>
    </citation>
    <scope>NUCLEOTIDE SEQUENCE</scope>
    <source>
        <strain evidence="2">NZFS 3830</strain>
    </source>
</reference>
<dbReference type="AlphaFoldDB" id="A0A8T1UU88"/>
<feature type="compositionally biased region" description="Polar residues" evidence="1">
    <location>
        <begin position="114"/>
        <end position="126"/>
    </location>
</feature>
<gene>
    <name evidence="2" type="ORF">JG687_00004126</name>
</gene>
<organism evidence="2 3">
    <name type="scientific">Phytophthora cactorum</name>
    <dbReference type="NCBI Taxonomy" id="29920"/>
    <lineage>
        <taxon>Eukaryota</taxon>
        <taxon>Sar</taxon>
        <taxon>Stramenopiles</taxon>
        <taxon>Oomycota</taxon>
        <taxon>Peronosporomycetes</taxon>
        <taxon>Peronosporales</taxon>
        <taxon>Peronosporaceae</taxon>
        <taxon>Phytophthora</taxon>
    </lineage>
</organism>
<feature type="region of interest" description="Disordered" evidence="1">
    <location>
        <begin position="70"/>
        <end position="126"/>
    </location>
</feature>
<evidence type="ECO:0000313" key="2">
    <source>
        <dbReference type="EMBL" id="KAG6967710.1"/>
    </source>
</evidence>
<proteinExistence type="predicted"/>
<dbReference type="Proteomes" id="UP000688947">
    <property type="component" value="Unassembled WGS sequence"/>
</dbReference>